<gene>
    <name evidence="2" type="ORF">QYE76_040297</name>
</gene>
<protein>
    <submittedName>
        <fullName evidence="2">Uncharacterized protein</fullName>
    </submittedName>
</protein>
<evidence type="ECO:0000313" key="2">
    <source>
        <dbReference type="EMBL" id="KAK1679449.1"/>
    </source>
</evidence>
<keyword evidence="1" id="KW-0732">Signal</keyword>
<keyword evidence="3" id="KW-1185">Reference proteome</keyword>
<evidence type="ECO:0000256" key="1">
    <source>
        <dbReference type="SAM" id="SignalP"/>
    </source>
</evidence>
<dbReference type="Proteomes" id="UP001231189">
    <property type="component" value="Unassembled WGS sequence"/>
</dbReference>
<dbReference type="AlphaFoldDB" id="A0AAD8TBB3"/>
<organism evidence="2 3">
    <name type="scientific">Lolium multiflorum</name>
    <name type="common">Italian ryegrass</name>
    <name type="synonym">Lolium perenne subsp. multiflorum</name>
    <dbReference type="NCBI Taxonomy" id="4521"/>
    <lineage>
        <taxon>Eukaryota</taxon>
        <taxon>Viridiplantae</taxon>
        <taxon>Streptophyta</taxon>
        <taxon>Embryophyta</taxon>
        <taxon>Tracheophyta</taxon>
        <taxon>Spermatophyta</taxon>
        <taxon>Magnoliopsida</taxon>
        <taxon>Liliopsida</taxon>
        <taxon>Poales</taxon>
        <taxon>Poaceae</taxon>
        <taxon>BOP clade</taxon>
        <taxon>Pooideae</taxon>
        <taxon>Poodae</taxon>
        <taxon>Poeae</taxon>
        <taxon>Poeae Chloroplast Group 2 (Poeae type)</taxon>
        <taxon>Loliodinae</taxon>
        <taxon>Loliinae</taxon>
        <taxon>Lolium</taxon>
    </lineage>
</organism>
<dbReference type="GO" id="GO:0004866">
    <property type="term" value="F:endopeptidase inhibitor activity"/>
    <property type="evidence" value="ECO:0007669"/>
    <property type="project" value="InterPro"/>
</dbReference>
<dbReference type="SMART" id="SM00452">
    <property type="entry name" value="STI"/>
    <property type="match status" value="1"/>
</dbReference>
<dbReference type="InterPro" id="IPR011065">
    <property type="entry name" value="Kunitz_inhibitor_STI-like_sf"/>
</dbReference>
<dbReference type="PANTHER" id="PTHR33107">
    <property type="entry name" value="KUNITZ TRYPSIN INHIBITOR 2"/>
    <property type="match status" value="1"/>
</dbReference>
<comment type="caution">
    <text evidence="2">The sequence shown here is derived from an EMBL/GenBank/DDBJ whole genome shotgun (WGS) entry which is preliminary data.</text>
</comment>
<dbReference type="InterPro" id="IPR002160">
    <property type="entry name" value="Prot_inh_Kunz-lg"/>
</dbReference>
<feature type="chain" id="PRO_5041992424" evidence="1">
    <location>
        <begin position="20"/>
        <end position="202"/>
    </location>
</feature>
<dbReference type="SUPFAM" id="SSF50386">
    <property type="entry name" value="STI-like"/>
    <property type="match status" value="1"/>
</dbReference>
<accession>A0AAD8TBB3</accession>
<dbReference type="EMBL" id="JAUUTY010000002">
    <property type="protein sequence ID" value="KAK1679449.1"/>
    <property type="molecule type" value="Genomic_DNA"/>
</dbReference>
<dbReference type="Pfam" id="PF00197">
    <property type="entry name" value="Kunitz_legume"/>
    <property type="match status" value="1"/>
</dbReference>
<evidence type="ECO:0000313" key="3">
    <source>
        <dbReference type="Proteomes" id="UP001231189"/>
    </source>
</evidence>
<name>A0AAD8TBB3_LOLMU</name>
<reference evidence="2" key="1">
    <citation type="submission" date="2023-07" db="EMBL/GenBank/DDBJ databases">
        <title>A chromosome-level genome assembly of Lolium multiflorum.</title>
        <authorList>
            <person name="Chen Y."/>
            <person name="Copetti D."/>
            <person name="Kolliker R."/>
            <person name="Studer B."/>
        </authorList>
    </citation>
    <scope>NUCLEOTIDE SEQUENCE</scope>
    <source>
        <strain evidence="2">02402/16</strain>
        <tissue evidence="2">Leaf</tissue>
    </source>
</reference>
<dbReference type="PROSITE" id="PS00283">
    <property type="entry name" value="SOYBEAN_KUNITZ"/>
    <property type="match status" value="1"/>
</dbReference>
<dbReference type="PANTHER" id="PTHR33107:SF41">
    <property type="entry name" value="ALPHA-AMYLASE_SUBTILISIN INHIBITOR"/>
    <property type="match status" value="1"/>
</dbReference>
<sequence>MNFLLFLIQLLVICLPCISINVTELVYDTEGKELSSKHNYYILPAKHLSGGGLTAVPSGWLCLHFVHQERNTTVLGTPLRLTPLPWRRSTEQPIRLSSDIWIEFHDFESFCVMRLDWHLTDLSPRALSGRRQLLAAGNQDGGRSFGVFRIEKPGANMMGYKLMACAKKEVCKGLGLYASKDKTWLAASDEPLMVVFVRKTSY</sequence>
<proteinExistence type="predicted"/>
<feature type="signal peptide" evidence="1">
    <location>
        <begin position="1"/>
        <end position="19"/>
    </location>
</feature>
<dbReference type="PRINTS" id="PR00291">
    <property type="entry name" value="KUNITZINHBTR"/>
</dbReference>
<dbReference type="Gene3D" id="2.80.10.50">
    <property type="match status" value="1"/>
</dbReference>